<dbReference type="Proteomes" id="UP001317259">
    <property type="component" value="Unassembled WGS sequence"/>
</dbReference>
<comment type="caution">
    <text evidence="3">The sequence shown here is derived from an EMBL/GenBank/DDBJ whole genome shotgun (WGS) entry which is preliminary data.</text>
</comment>
<reference evidence="3 4" key="1">
    <citation type="submission" date="2022-04" db="EMBL/GenBank/DDBJ databases">
        <title>Genome draft of Actinomadura sp. ATCC 31491.</title>
        <authorList>
            <person name="Shi X."/>
            <person name="Du Y."/>
        </authorList>
    </citation>
    <scope>NUCLEOTIDE SEQUENCE [LARGE SCALE GENOMIC DNA]</scope>
    <source>
        <strain evidence="3 4">ATCC 31491</strain>
    </source>
</reference>
<dbReference type="InterPro" id="IPR029044">
    <property type="entry name" value="Nucleotide-diphossugar_trans"/>
</dbReference>
<feature type="region of interest" description="Disordered" evidence="1">
    <location>
        <begin position="272"/>
        <end position="377"/>
    </location>
</feature>
<evidence type="ECO:0000259" key="2">
    <source>
        <dbReference type="Pfam" id="PF00535"/>
    </source>
</evidence>
<dbReference type="PANTHER" id="PTHR43179:SF7">
    <property type="entry name" value="RHAMNOSYLTRANSFERASE WBBL"/>
    <property type="match status" value="1"/>
</dbReference>
<dbReference type="Pfam" id="PF00535">
    <property type="entry name" value="Glycos_transf_2"/>
    <property type="match status" value="1"/>
</dbReference>
<feature type="compositionally biased region" description="Low complexity" evidence="1">
    <location>
        <begin position="355"/>
        <end position="371"/>
    </location>
</feature>
<dbReference type="RefSeq" id="WP_247815232.1">
    <property type="nucleotide sequence ID" value="NZ_JAKRKC020000001.1"/>
</dbReference>
<proteinExistence type="predicted"/>
<protein>
    <submittedName>
        <fullName evidence="3">Glycosyltransferase family 2 protein</fullName>
    </submittedName>
</protein>
<feature type="compositionally biased region" description="Low complexity" evidence="1">
    <location>
        <begin position="272"/>
        <end position="290"/>
    </location>
</feature>
<dbReference type="EMBL" id="JAKRKC020000001">
    <property type="protein sequence ID" value="MCK2214725.1"/>
    <property type="molecule type" value="Genomic_DNA"/>
</dbReference>
<accession>A0ABT0FRS8</accession>
<evidence type="ECO:0000256" key="1">
    <source>
        <dbReference type="SAM" id="MobiDB-lite"/>
    </source>
</evidence>
<sequence>MLAVVIVTYFSERVVGDCLRSLQAAGAGDARVLVVDNDSADATVERARAALPAVEVVRTGRNAGFAGGVNAGIAAAPGCDVLVLNPDIRLAPGAITALREALAVPGTGIAVPRLTAEDGTVHPSLRRRPTVLRALGEALLGGYRAGRVPALGELVVDPAAYERPGTADWATGAAWLVSRACLDALGPLDERYFLYSEETEYMLRAGDHGLAVRYEPRAVAVHLGGEQATSSTLWALATANRVRLHRERHGRARALAMRGAVTLNEAVRALARRGGPAPGTGRPSARWSGCPPGPRRRAGPSPRGTSASPPRTGGTTTGRTPTSSSCARSPRTAGCSSSTASACACPRPAPPPTSPGASCASCAAWPSSCGSRTRAST</sequence>
<evidence type="ECO:0000313" key="3">
    <source>
        <dbReference type="EMBL" id="MCK2214725.1"/>
    </source>
</evidence>
<feature type="compositionally biased region" description="Low complexity" evidence="1">
    <location>
        <begin position="299"/>
        <end position="325"/>
    </location>
</feature>
<dbReference type="Gene3D" id="3.90.550.10">
    <property type="entry name" value="Spore Coat Polysaccharide Biosynthesis Protein SpsA, Chain A"/>
    <property type="match status" value="1"/>
</dbReference>
<evidence type="ECO:0000313" key="4">
    <source>
        <dbReference type="Proteomes" id="UP001317259"/>
    </source>
</evidence>
<feature type="domain" description="Glycosyltransferase 2-like" evidence="2">
    <location>
        <begin position="4"/>
        <end position="125"/>
    </location>
</feature>
<dbReference type="SUPFAM" id="SSF53448">
    <property type="entry name" value="Nucleotide-diphospho-sugar transferases"/>
    <property type="match status" value="1"/>
</dbReference>
<dbReference type="InterPro" id="IPR001173">
    <property type="entry name" value="Glyco_trans_2-like"/>
</dbReference>
<organism evidence="3 4">
    <name type="scientific">Actinomadura luzonensis</name>
    <dbReference type="NCBI Taxonomy" id="2805427"/>
    <lineage>
        <taxon>Bacteria</taxon>
        <taxon>Bacillati</taxon>
        <taxon>Actinomycetota</taxon>
        <taxon>Actinomycetes</taxon>
        <taxon>Streptosporangiales</taxon>
        <taxon>Thermomonosporaceae</taxon>
        <taxon>Actinomadura</taxon>
    </lineage>
</organism>
<gene>
    <name evidence="3" type="ORF">MF672_013100</name>
</gene>
<feature type="compositionally biased region" description="Low complexity" evidence="1">
    <location>
        <begin position="332"/>
        <end position="346"/>
    </location>
</feature>
<keyword evidence="4" id="KW-1185">Reference proteome</keyword>
<dbReference type="PANTHER" id="PTHR43179">
    <property type="entry name" value="RHAMNOSYLTRANSFERASE WBBL"/>
    <property type="match status" value="1"/>
</dbReference>
<dbReference type="CDD" id="cd04186">
    <property type="entry name" value="GT_2_like_c"/>
    <property type="match status" value="1"/>
</dbReference>
<name>A0ABT0FRS8_9ACTN</name>